<organism evidence="2 3">
    <name type="scientific">Diploptera punctata</name>
    <name type="common">Pacific beetle cockroach</name>
    <dbReference type="NCBI Taxonomy" id="6984"/>
    <lineage>
        <taxon>Eukaryota</taxon>
        <taxon>Metazoa</taxon>
        <taxon>Ecdysozoa</taxon>
        <taxon>Arthropoda</taxon>
        <taxon>Hexapoda</taxon>
        <taxon>Insecta</taxon>
        <taxon>Pterygota</taxon>
        <taxon>Neoptera</taxon>
        <taxon>Polyneoptera</taxon>
        <taxon>Dictyoptera</taxon>
        <taxon>Blattodea</taxon>
        <taxon>Blaberoidea</taxon>
        <taxon>Blaberidae</taxon>
        <taxon>Diplopterinae</taxon>
        <taxon>Diploptera</taxon>
    </lineage>
</organism>
<dbReference type="EMBL" id="JASPKZ010005287">
    <property type="protein sequence ID" value="KAJ9589033.1"/>
    <property type="molecule type" value="Genomic_DNA"/>
</dbReference>
<gene>
    <name evidence="2" type="ORF">L9F63_017677</name>
</gene>
<accession>A0AAD8EG15</accession>
<feature type="transmembrane region" description="Helical" evidence="1">
    <location>
        <begin position="7"/>
        <end position="28"/>
    </location>
</feature>
<evidence type="ECO:0000313" key="2">
    <source>
        <dbReference type="EMBL" id="KAJ9589033.1"/>
    </source>
</evidence>
<dbReference type="Proteomes" id="UP001233999">
    <property type="component" value="Unassembled WGS sequence"/>
</dbReference>
<keyword evidence="1" id="KW-0812">Transmembrane</keyword>
<feature type="non-terminal residue" evidence="2">
    <location>
        <position position="1"/>
    </location>
</feature>
<reference evidence="2" key="2">
    <citation type="submission" date="2023-05" db="EMBL/GenBank/DDBJ databases">
        <authorList>
            <person name="Fouks B."/>
        </authorList>
    </citation>
    <scope>NUCLEOTIDE SEQUENCE</scope>
    <source>
        <strain evidence="2">Stay&amp;Tobe</strain>
        <tissue evidence="2">Testes</tissue>
    </source>
</reference>
<keyword evidence="1" id="KW-1133">Transmembrane helix</keyword>
<comment type="caution">
    <text evidence="2">The sequence shown here is derived from an EMBL/GenBank/DDBJ whole genome shotgun (WGS) entry which is preliminary data.</text>
</comment>
<keyword evidence="3" id="KW-1185">Reference proteome</keyword>
<evidence type="ECO:0000256" key="1">
    <source>
        <dbReference type="SAM" id="Phobius"/>
    </source>
</evidence>
<sequence length="66" mass="7481">KYSGRPYITTCVCVCVCVLMLLTAQYVLLLEFELIFVCASSGYEFELIFVARNFSSHALMVFPSEN</sequence>
<reference evidence="2" key="1">
    <citation type="journal article" date="2023" name="IScience">
        <title>Live-bearing cockroach genome reveals convergent evolutionary mechanisms linked to viviparity in insects and beyond.</title>
        <authorList>
            <person name="Fouks B."/>
            <person name="Harrison M.C."/>
            <person name="Mikhailova A.A."/>
            <person name="Marchal E."/>
            <person name="English S."/>
            <person name="Carruthers M."/>
            <person name="Jennings E.C."/>
            <person name="Chiamaka E.L."/>
            <person name="Frigard R.A."/>
            <person name="Pippel M."/>
            <person name="Attardo G.M."/>
            <person name="Benoit J.B."/>
            <person name="Bornberg-Bauer E."/>
            <person name="Tobe S.S."/>
        </authorList>
    </citation>
    <scope>NUCLEOTIDE SEQUENCE</scope>
    <source>
        <strain evidence="2">Stay&amp;Tobe</strain>
    </source>
</reference>
<keyword evidence="1" id="KW-0472">Membrane</keyword>
<dbReference type="AlphaFoldDB" id="A0AAD8EG15"/>
<protein>
    <submittedName>
        <fullName evidence="2">Uncharacterized protein</fullName>
    </submittedName>
</protein>
<feature type="non-terminal residue" evidence="2">
    <location>
        <position position="66"/>
    </location>
</feature>
<evidence type="ECO:0000313" key="3">
    <source>
        <dbReference type="Proteomes" id="UP001233999"/>
    </source>
</evidence>
<proteinExistence type="predicted"/>
<name>A0AAD8EG15_DIPPU</name>